<accession>A0A8J3I963</accession>
<keyword evidence="2" id="KW-1185">Reference proteome</keyword>
<comment type="caution">
    <text evidence="1">The sequence shown here is derived from an EMBL/GenBank/DDBJ whole genome shotgun (WGS) entry which is preliminary data.</text>
</comment>
<dbReference type="AlphaFoldDB" id="A0A8J3I963"/>
<dbReference type="EMBL" id="BNJF01000006">
    <property type="protein sequence ID" value="GHO49741.1"/>
    <property type="molecule type" value="Genomic_DNA"/>
</dbReference>
<protein>
    <submittedName>
        <fullName evidence="1">Uncharacterized protein</fullName>
    </submittedName>
</protein>
<name>A0A8J3I963_9CHLR</name>
<evidence type="ECO:0000313" key="1">
    <source>
        <dbReference type="EMBL" id="GHO49741.1"/>
    </source>
</evidence>
<evidence type="ECO:0000313" key="2">
    <source>
        <dbReference type="Proteomes" id="UP000612362"/>
    </source>
</evidence>
<dbReference type="Proteomes" id="UP000612362">
    <property type="component" value="Unassembled WGS sequence"/>
</dbReference>
<reference evidence="1" key="1">
    <citation type="submission" date="2020-10" db="EMBL/GenBank/DDBJ databases">
        <title>Taxonomic study of unclassified bacteria belonging to the class Ktedonobacteria.</title>
        <authorList>
            <person name="Yabe S."/>
            <person name="Wang C.M."/>
            <person name="Zheng Y."/>
            <person name="Sakai Y."/>
            <person name="Cavaletti L."/>
            <person name="Monciardini P."/>
            <person name="Donadio S."/>
        </authorList>
    </citation>
    <scope>NUCLEOTIDE SEQUENCE</scope>
    <source>
        <strain evidence="1">SOSP1-1</strain>
    </source>
</reference>
<sequence>MVSSCTYYHECVEGVTPEVAQAAEKAGDAIHTCAGRCTQGRSSDMVAELSAISKDLTRRVAGVISSSIRIIDATVTSTQSRSPTRR</sequence>
<organism evidence="1 2">
    <name type="scientific">Ktedonospora formicarum</name>
    <dbReference type="NCBI Taxonomy" id="2778364"/>
    <lineage>
        <taxon>Bacteria</taxon>
        <taxon>Bacillati</taxon>
        <taxon>Chloroflexota</taxon>
        <taxon>Ktedonobacteria</taxon>
        <taxon>Ktedonobacterales</taxon>
        <taxon>Ktedonobacteraceae</taxon>
        <taxon>Ktedonospora</taxon>
    </lineage>
</organism>
<proteinExistence type="predicted"/>
<gene>
    <name evidence="1" type="ORF">KSX_79040</name>
</gene>